<evidence type="ECO:0000313" key="2">
    <source>
        <dbReference type="Proteomes" id="UP000614047"/>
    </source>
</evidence>
<reference evidence="1" key="1">
    <citation type="submission" date="2020-11" db="EMBL/GenBank/DDBJ databases">
        <title>Sequencing the genomes of 1000 actinobacteria strains.</title>
        <authorList>
            <person name="Klenk H.-P."/>
        </authorList>
    </citation>
    <scope>NUCLEOTIDE SEQUENCE</scope>
    <source>
        <strain evidence="1">DSM 43175</strain>
    </source>
</reference>
<organism evidence="1 2">
    <name type="scientific">Actinomadura viridis</name>
    <dbReference type="NCBI Taxonomy" id="58110"/>
    <lineage>
        <taxon>Bacteria</taxon>
        <taxon>Bacillati</taxon>
        <taxon>Actinomycetota</taxon>
        <taxon>Actinomycetes</taxon>
        <taxon>Streptosporangiales</taxon>
        <taxon>Thermomonosporaceae</taxon>
        <taxon>Actinomadura</taxon>
    </lineage>
</organism>
<sequence length="139" mass="14310">MISTLTKSAPTLAPACPGSPMSYGGALATPVTGSLRGGAAVLRGGTQMPYGAMPVIEWSADESLGGRLRDLRGLRAAQEVQEVQAAQETSTVQEAQVAQGTSVFEQRFEGANPSAPATAHVDATSIKGGSGPYPWRRPV</sequence>
<protein>
    <submittedName>
        <fullName evidence="1">Uncharacterized protein</fullName>
    </submittedName>
</protein>
<comment type="caution">
    <text evidence="1">The sequence shown here is derived from an EMBL/GenBank/DDBJ whole genome shotgun (WGS) entry which is preliminary data.</text>
</comment>
<proteinExistence type="predicted"/>
<dbReference type="Proteomes" id="UP000614047">
    <property type="component" value="Unassembled WGS sequence"/>
</dbReference>
<accession>A0A931GPI0</accession>
<dbReference type="AlphaFoldDB" id="A0A931GPI0"/>
<keyword evidence="2" id="KW-1185">Reference proteome</keyword>
<evidence type="ECO:0000313" key="1">
    <source>
        <dbReference type="EMBL" id="MBG6087424.1"/>
    </source>
</evidence>
<name>A0A931GPI0_9ACTN</name>
<gene>
    <name evidence="1" type="ORF">IW256_001537</name>
</gene>
<dbReference type="RefSeq" id="WP_197010286.1">
    <property type="nucleotide sequence ID" value="NZ_BAABES010000006.1"/>
</dbReference>
<dbReference type="EMBL" id="JADOUA010000001">
    <property type="protein sequence ID" value="MBG6087424.1"/>
    <property type="molecule type" value="Genomic_DNA"/>
</dbReference>